<reference evidence="2 3" key="2">
    <citation type="journal article" date="2016" name="Genome Announc.">
        <title>Complete Genome Sequence of a Strain of Azospirillum thiophilum Isolated from a Sulfide Spring.</title>
        <authorList>
            <person name="Fomenkov A."/>
            <person name="Vincze T."/>
            <person name="Grabovich M."/>
            <person name="Anton B.P."/>
            <person name="Dubinina G."/>
            <person name="Orlova M."/>
            <person name="Belousova E."/>
            <person name="Roberts R.J."/>
        </authorList>
    </citation>
    <scope>NUCLEOTIDE SEQUENCE [LARGE SCALE GENOMIC DNA]</scope>
    <source>
        <strain evidence="2 3">BV-S</strain>
    </source>
</reference>
<gene>
    <name evidence="2" type="ORF">AL072_11005</name>
</gene>
<evidence type="ECO:0000313" key="3">
    <source>
        <dbReference type="Proteomes" id="UP000069935"/>
    </source>
</evidence>
<dbReference type="KEGG" id="ati:AL072_11005"/>
<dbReference type="EMBL" id="CP012401">
    <property type="protein sequence ID" value="ALG71349.1"/>
    <property type="molecule type" value="Genomic_DNA"/>
</dbReference>
<reference evidence="3" key="1">
    <citation type="submission" date="2015-08" db="EMBL/GenBank/DDBJ databases">
        <title>Complete Genome Sequence of Azospirillum thiophilum BV-S.</title>
        <authorList>
            <person name="Fomenkov A."/>
            <person name="Vincze T."/>
            <person name="Grabovich M."/>
            <person name="Dubinina G."/>
            <person name="Orlova M."/>
            <person name="Belousova E."/>
            <person name="Roberts R.J."/>
        </authorList>
    </citation>
    <scope>NUCLEOTIDE SEQUENCE [LARGE SCALE GENOMIC DNA]</scope>
    <source>
        <strain evidence="3">BV-S</strain>
    </source>
</reference>
<protein>
    <recommendedName>
        <fullName evidence="1">Spore protein YkvP/CgeB glycosyl transferase-like domain-containing protein</fullName>
    </recommendedName>
</protein>
<evidence type="ECO:0000259" key="1">
    <source>
        <dbReference type="Pfam" id="PF13524"/>
    </source>
</evidence>
<keyword evidence="3" id="KW-1185">Reference proteome</keyword>
<dbReference type="Pfam" id="PF13524">
    <property type="entry name" value="Glyco_trans_1_2"/>
    <property type="match status" value="1"/>
</dbReference>
<organism evidence="2 3">
    <name type="scientific">Azospirillum thiophilum</name>
    <dbReference type="NCBI Taxonomy" id="528244"/>
    <lineage>
        <taxon>Bacteria</taxon>
        <taxon>Pseudomonadati</taxon>
        <taxon>Pseudomonadota</taxon>
        <taxon>Alphaproteobacteria</taxon>
        <taxon>Rhodospirillales</taxon>
        <taxon>Azospirillaceae</taxon>
        <taxon>Azospirillum</taxon>
    </lineage>
</organism>
<sequence length="360" mass="38878">MKIVIFGLTNGYRRDGGHRVRWRALIQALAIRGHRMVAVERAGPDDPTPWSIPGGEVLSYRDWDAVAVQAAAQADDAGVALVVAHGPDARAAADLVRNSRAVRRALYDPEAPVSLAALEAGEAVAHLPTDGQGGFDLGGFDMVLASCGGPALERYRAKAGAEAVMPLYPWIVPEAHKAGDFRREYLGDLCCIVAGPDGIREGLDRFFIDPAQRLTRRRFVLAGADLPDGVPKASNILTFPDLDPAQHLDVLASANLALTLARDDERRIGWCPSERLFIAAACGSAIVADQWEGLETFFEPGREILVAAQTDDVTTAMMLPRNHLTDLGRRARKRVLAEHSAECRVQELRGILDLKGGGDD</sequence>
<dbReference type="InterPro" id="IPR055259">
    <property type="entry name" value="YkvP/CgeB_Glyco_trans-like"/>
</dbReference>
<name>A0AAC8ZTU6_9PROT</name>
<dbReference type="AlphaFoldDB" id="A0AAC8ZTU6"/>
<dbReference type="RefSeq" id="WP_045580296.1">
    <property type="nucleotide sequence ID" value="NZ_CP012401.1"/>
</dbReference>
<accession>A0AAC8ZTU6</accession>
<evidence type="ECO:0000313" key="2">
    <source>
        <dbReference type="EMBL" id="ALG71349.1"/>
    </source>
</evidence>
<feature type="domain" description="Spore protein YkvP/CgeB glycosyl transferase-like" evidence="1">
    <location>
        <begin position="201"/>
        <end position="348"/>
    </location>
</feature>
<proteinExistence type="predicted"/>
<dbReference type="Proteomes" id="UP000069935">
    <property type="component" value="Chromosome 1"/>
</dbReference>